<reference evidence="15 16" key="1">
    <citation type="submission" date="2019-07" db="EMBL/GenBank/DDBJ databases">
        <title>R&amp;d 2014.</title>
        <authorList>
            <person name="Klenk H.-P."/>
        </authorList>
    </citation>
    <scope>NUCLEOTIDE SEQUENCE [LARGE SCALE GENOMIC DNA]</scope>
    <source>
        <strain evidence="15 16">DSM 43194</strain>
    </source>
</reference>
<evidence type="ECO:0000259" key="14">
    <source>
        <dbReference type="Pfam" id="PF17689"/>
    </source>
</evidence>
<keyword evidence="5" id="KW-0328">Glycosyltransferase</keyword>
<sequence length="933" mass="98505">MAATATASSRRTARRPLVAVLGLLSALAAVLFVLAPVNHEPVTYAWPDGAPHDRALPLLPYAPEHLDITFTCADAAGLADGVLVSTTGPGGEQPAPDGVTVAVADGRITVSLGDRELASAPRGESCRWSITAGEHGTVVHADGARVGASSERPVVNGLFTDATQAADLHVDVTPDTRYASSPGALKIAAGLVALASLVGMLFALRRREAEDAGTGRRRVRLLPRGWARPRLPDAVVLGALAGWTVIGASTVDDGYIVTMILSAEHTGFVGNYMRWFNAPEAPFSWFYELYRPWAEISTTTLWMRLPSLLLCLASWWLIDRLLLPRLAKGRLTLARWTAAGVFLLWTVQFGIGLRPEPWVLFGSLVTAALVERGIALRRLSLLAGAVVAAGATTTVTPTGVAVAFQLLVALPAAWPALRAHGMRAVAVLLGAGASVLLLMFHGQPLDAVLHATEVRTDIGPSYGIFGEGKRYEWLFDQSQGGLNRRMPVLLLWFGMAVLAVLLVARHTPKLALTPTRRLLIASVLYFGALALTPTKYTHHFGALGGIGTLLVAAAVHTIARGALPRAWQRSLACAGLAVAVWIGLGAPLRWWFLGGLNVKWADVPPGVANIDAADLALVAGIALAVAGLVGAWRWLRSPAWFVPVVAFGVVVVEVGTMAYAMVPRSATYTTGAANLAALSGDPCGIERWLQAEPDIGKGVLPATGPATMDGFAENGQFPRDGLARPYGTAGAPVWHSTGGAGRVTTSWYRLPAEAASPDSPPVVVPARGAGAVSMTVEFADDSGRVLHVEDVELDEDWRDVRLDPADATRLRVSVVDERAGDGTAAVGAPRLPEVVPSRQLVPASQPVILDWVGAFTLPCRHAPSVAGGVVEPVRYRFASGPSIRAIGSVSYVGSAGGPYVPLMQLATETPVPTYLRGDKLAEPISIFRLDYPD</sequence>
<feature type="domain" description="Arabinosyltransferas concanavalin like" evidence="14">
    <location>
        <begin position="40"/>
        <end position="177"/>
    </location>
</feature>
<dbReference type="InterPro" id="IPR027451">
    <property type="entry name" value="EmbABC_dom1"/>
</dbReference>
<feature type="transmembrane region" description="Helical" evidence="11">
    <location>
        <begin position="333"/>
        <end position="351"/>
    </location>
</feature>
<keyword evidence="7 11" id="KW-0812">Transmembrane</keyword>
<proteinExistence type="inferred from homology"/>
<dbReference type="GO" id="GO:0052636">
    <property type="term" value="F:arabinosyltransferase activity"/>
    <property type="evidence" value="ECO:0007669"/>
    <property type="project" value="InterPro"/>
</dbReference>
<dbReference type="OrthoDB" id="4668961at2"/>
<evidence type="ECO:0000256" key="2">
    <source>
        <dbReference type="ARBA" id="ARBA00004651"/>
    </source>
</evidence>
<dbReference type="GO" id="GO:0071766">
    <property type="term" value="P:Actinobacterium-type cell wall biogenesis"/>
    <property type="evidence" value="ECO:0007669"/>
    <property type="project" value="InterPro"/>
</dbReference>
<evidence type="ECO:0000256" key="10">
    <source>
        <dbReference type="ARBA" id="ARBA00023316"/>
    </source>
</evidence>
<feature type="transmembrane region" description="Helical" evidence="11">
    <location>
        <begin position="571"/>
        <end position="592"/>
    </location>
</feature>
<dbReference type="GO" id="GO:0005886">
    <property type="term" value="C:plasma membrane"/>
    <property type="evidence" value="ECO:0007669"/>
    <property type="project" value="UniProtKB-SubCell"/>
</dbReference>
<keyword evidence="8 11" id="KW-1133">Transmembrane helix</keyword>
<feature type="transmembrane region" description="Helical" evidence="11">
    <location>
        <begin position="183"/>
        <end position="204"/>
    </location>
</feature>
<comment type="caution">
    <text evidence="15">The sequence shown here is derived from an EMBL/GenBank/DDBJ whole genome shotgun (WGS) entry which is preliminary data.</text>
</comment>
<dbReference type="RefSeq" id="WP_036875471.1">
    <property type="nucleotide sequence ID" value="NZ_JOIJ01000001.1"/>
</dbReference>
<dbReference type="Gene3D" id="3.40.190.160">
    <property type="match status" value="1"/>
</dbReference>
<dbReference type="Gene3D" id="2.60.120.610">
    <property type="entry name" value="arabinofuranosyltransferase like domain"/>
    <property type="match status" value="1"/>
</dbReference>
<dbReference type="GO" id="GO:0071555">
    <property type="term" value="P:cell wall organization"/>
    <property type="evidence" value="ECO:0007669"/>
    <property type="project" value="UniProtKB-KW"/>
</dbReference>
<evidence type="ECO:0000259" key="13">
    <source>
        <dbReference type="Pfam" id="PF14896"/>
    </source>
</evidence>
<evidence type="ECO:0000256" key="5">
    <source>
        <dbReference type="ARBA" id="ARBA00022676"/>
    </source>
</evidence>
<evidence type="ECO:0000256" key="8">
    <source>
        <dbReference type="ARBA" id="ARBA00022989"/>
    </source>
</evidence>
<keyword evidence="4" id="KW-1003">Cell membrane</keyword>
<gene>
    <name evidence="15" type="ORF">JD82_03777</name>
</gene>
<organism evidence="15 16">
    <name type="scientific">Prauserella rugosa</name>
    <dbReference type="NCBI Taxonomy" id="43354"/>
    <lineage>
        <taxon>Bacteria</taxon>
        <taxon>Bacillati</taxon>
        <taxon>Actinomycetota</taxon>
        <taxon>Actinomycetes</taxon>
        <taxon>Pseudonocardiales</taxon>
        <taxon>Pseudonocardiaceae</taxon>
        <taxon>Prauserella</taxon>
    </lineage>
</organism>
<evidence type="ECO:0000256" key="4">
    <source>
        <dbReference type="ARBA" id="ARBA00022475"/>
    </source>
</evidence>
<feature type="transmembrane region" description="Helical" evidence="11">
    <location>
        <begin position="301"/>
        <end position="318"/>
    </location>
</feature>
<feature type="transmembrane region" description="Helical" evidence="11">
    <location>
        <begin position="486"/>
        <end position="504"/>
    </location>
</feature>
<feature type="transmembrane region" description="Helical" evidence="11">
    <location>
        <begin position="612"/>
        <end position="632"/>
    </location>
</feature>
<comment type="similarity">
    <text evidence="3">Belongs to the emb family.</text>
</comment>
<keyword evidence="6 15" id="KW-0808">Transferase</keyword>
<evidence type="ECO:0000256" key="9">
    <source>
        <dbReference type="ARBA" id="ARBA00023136"/>
    </source>
</evidence>
<feature type="transmembrane region" description="Helical" evidence="11">
    <location>
        <begin position="358"/>
        <end position="375"/>
    </location>
</feature>
<evidence type="ECO:0000313" key="15">
    <source>
        <dbReference type="EMBL" id="TWH21907.1"/>
    </source>
</evidence>
<feature type="transmembrane region" description="Helical" evidence="11">
    <location>
        <begin position="381"/>
        <end position="410"/>
    </location>
</feature>
<evidence type="ECO:0000256" key="1">
    <source>
        <dbReference type="ARBA" id="ARBA00003001"/>
    </source>
</evidence>
<protein>
    <submittedName>
        <fullName evidence="15">Arabinosyltransferase C</fullName>
    </submittedName>
</protein>
<dbReference type="Pfam" id="PF17689">
    <property type="entry name" value="Arabino_trans_N"/>
    <property type="match status" value="1"/>
</dbReference>
<keyword evidence="16" id="KW-1185">Reference proteome</keyword>
<evidence type="ECO:0000256" key="3">
    <source>
        <dbReference type="ARBA" id="ARBA00008195"/>
    </source>
</evidence>
<dbReference type="Pfam" id="PF04602">
    <property type="entry name" value="Arabinose_trans"/>
    <property type="match status" value="1"/>
</dbReference>
<dbReference type="InterPro" id="IPR032731">
    <property type="entry name" value="Arabino_trans_C"/>
</dbReference>
<evidence type="ECO:0000256" key="6">
    <source>
        <dbReference type="ARBA" id="ARBA00022679"/>
    </source>
</evidence>
<evidence type="ECO:0000256" key="7">
    <source>
        <dbReference type="ARBA" id="ARBA00022692"/>
    </source>
</evidence>
<dbReference type="Pfam" id="PF14896">
    <property type="entry name" value="Arabino_trans_C"/>
    <property type="match status" value="1"/>
</dbReference>
<feature type="transmembrane region" description="Helical" evidence="11">
    <location>
        <begin position="639"/>
        <end position="662"/>
    </location>
</feature>
<dbReference type="AlphaFoldDB" id="A0A660CJ70"/>
<dbReference type="InterPro" id="IPR007680">
    <property type="entry name" value="Arabino_trans_central"/>
</dbReference>
<feature type="domain" description="Arabinofuranosyltransferase central" evidence="12">
    <location>
        <begin position="181"/>
        <end position="629"/>
    </location>
</feature>
<comment type="function">
    <text evidence="1">Arabinosyl transferase responsible for the polymerization of arabinose into the arabinan of arabinogalactan.</text>
</comment>
<feature type="domain" description="Arabinosyltransferase C-terminal" evidence="13">
    <location>
        <begin position="739"/>
        <end position="919"/>
    </location>
</feature>
<feature type="transmembrane region" description="Helical" evidence="11">
    <location>
        <begin position="422"/>
        <end position="440"/>
    </location>
</feature>
<keyword evidence="10" id="KW-0961">Cell wall biogenesis/degradation</keyword>
<evidence type="ECO:0000259" key="12">
    <source>
        <dbReference type="Pfam" id="PF04602"/>
    </source>
</evidence>
<keyword evidence="9 11" id="KW-0472">Membrane</keyword>
<name>A0A660CJ70_9PSEU</name>
<dbReference type="InterPro" id="IPR040920">
    <property type="entry name" value="Arabino_trans_N"/>
</dbReference>
<dbReference type="Proteomes" id="UP000317303">
    <property type="component" value="Unassembled WGS sequence"/>
</dbReference>
<accession>A0A660CJ70</accession>
<evidence type="ECO:0000256" key="11">
    <source>
        <dbReference type="SAM" id="Phobius"/>
    </source>
</evidence>
<comment type="subcellular location">
    <subcellularLocation>
        <location evidence="2">Cell membrane</location>
        <topology evidence="2">Multi-pass membrane protein</topology>
    </subcellularLocation>
</comment>
<feature type="transmembrane region" description="Helical" evidence="11">
    <location>
        <begin position="540"/>
        <end position="559"/>
    </location>
</feature>
<dbReference type="EMBL" id="VLJV01000001">
    <property type="protein sequence ID" value="TWH21907.1"/>
    <property type="molecule type" value="Genomic_DNA"/>
</dbReference>
<evidence type="ECO:0000313" key="16">
    <source>
        <dbReference type="Proteomes" id="UP000317303"/>
    </source>
</evidence>